<dbReference type="Pfam" id="PF00076">
    <property type="entry name" value="RRM_1"/>
    <property type="match status" value="3"/>
</dbReference>
<evidence type="ECO:0000259" key="3">
    <source>
        <dbReference type="PROSITE" id="PS50102"/>
    </source>
</evidence>
<feature type="domain" description="RRM" evidence="3">
    <location>
        <begin position="92"/>
        <end position="169"/>
    </location>
</feature>
<dbReference type="PANTHER" id="PTHR48026:SF14">
    <property type="entry name" value="HETEROGENEOUS NUCLEAR RIBONUCLEOPROTEIN A1"/>
    <property type="match status" value="1"/>
</dbReference>
<gene>
    <name evidence="4" type="ORF">FWK35_00010964</name>
</gene>
<keyword evidence="5" id="KW-1185">Reference proteome</keyword>
<accession>A0A6G0Z718</accession>
<proteinExistence type="predicted"/>
<comment type="caution">
    <text evidence="4">The sequence shown here is derived from an EMBL/GenBank/DDBJ whole genome shotgun (WGS) entry which is preliminary data.</text>
</comment>
<dbReference type="PANTHER" id="PTHR48026">
    <property type="entry name" value="HOMOLOGOUS TO DROSOPHILA SQD (SQUID) PROTEIN"/>
    <property type="match status" value="1"/>
</dbReference>
<dbReference type="SMART" id="SM00360">
    <property type="entry name" value="RRM"/>
    <property type="match status" value="3"/>
</dbReference>
<dbReference type="GO" id="GO:0000398">
    <property type="term" value="P:mRNA splicing, via spliceosome"/>
    <property type="evidence" value="ECO:0007669"/>
    <property type="project" value="TreeGrafter"/>
</dbReference>
<keyword evidence="4" id="KW-0687">Ribonucleoprotein</keyword>
<dbReference type="GO" id="GO:0071013">
    <property type="term" value="C:catalytic step 2 spliceosome"/>
    <property type="evidence" value="ECO:0007669"/>
    <property type="project" value="TreeGrafter"/>
</dbReference>
<keyword evidence="1 2" id="KW-0694">RNA-binding</keyword>
<organism evidence="4 5">
    <name type="scientific">Aphis craccivora</name>
    <name type="common">Cowpea aphid</name>
    <dbReference type="NCBI Taxonomy" id="307492"/>
    <lineage>
        <taxon>Eukaryota</taxon>
        <taxon>Metazoa</taxon>
        <taxon>Ecdysozoa</taxon>
        <taxon>Arthropoda</taxon>
        <taxon>Hexapoda</taxon>
        <taxon>Insecta</taxon>
        <taxon>Pterygota</taxon>
        <taxon>Neoptera</taxon>
        <taxon>Paraneoptera</taxon>
        <taxon>Hemiptera</taxon>
        <taxon>Sternorrhyncha</taxon>
        <taxon>Aphidomorpha</taxon>
        <taxon>Aphidoidea</taxon>
        <taxon>Aphididae</taxon>
        <taxon>Aphidini</taxon>
        <taxon>Aphis</taxon>
        <taxon>Aphis</taxon>
    </lineage>
</organism>
<dbReference type="SUPFAM" id="SSF54928">
    <property type="entry name" value="RNA-binding domain, RBD"/>
    <property type="match status" value="3"/>
</dbReference>
<name>A0A6G0Z718_APHCR</name>
<feature type="domain" description="RRM" evidence="3">
    <location>
        <begin position="183"/>
        <end position="259"/>
    </location>
</feature>
<dbReference type="OrthoDB" id="1875751at2759"/>
<dbReference type="PROSITE" id="PS50102">
    <property type="entry name" value="RRM"/>
    <property type="match status" value="3"/>
</dbReference>
<dbReference type="GO" id="GO:0003730">
    <property type="term" value="F:mRNA 3'-UTR binding"/>
    <property type="evidence" value="ECO:0007669"/>
    <property type="project" value="TreeGrafter"/>
</dbReference>
<dbReference type="Proteomes" id="UP000478052">
    <property type="component" value="Unassembled WGS sequence"/>
</dbReference>
<dbReference type="InterPro" id="IPR012677">
    <property type="entry name" value="Nucleotide-bd_a/b_plait_sf"/>
</dbReference>
<dbReference type="InterPro" id="IPR000504">
    <property type="entry name" value="RRM_dom"/>
</dbReference>
<evidence type="ECO:0000313" key="4">
    <source>
        <dbReference type="EMBL" id="KAF0766572.1"/>
    </source>
</evidence>
<evidence type="ECO:0000313" key="5">
    <source>
        <dbReference type="Proteomes" id="UP000478052"/>
    </source>
</evidence>
<dbReference type="AlphaFoldDB" id="A0A6G0Z718"/>
<reference evidence="4 5" key="1">
    <citation type="submission" date="2019-08" db="EMBL/GenBank/DDBJ databases">
        <title>Whole genome of Aphis craccivora.</title>
        <authorList>
            <person name="Voronova N.V."/>
            <person name="Shulinski R.S."/>
            <person name="Bandarenka Y.V."/>
            <person name="Zhorov D.G."/>
            <person name="Warner D."/>
        </authorList>
    </citation>
    <scope>NUCLEOTIDE SEQUENCE [LARGE SCALE GENOMIC DNA]</scope>
    <source>
        <strain evidence="4">180601</strain>
        <tissue evidence="4">Whole Body</tissue>
    </source>
</reference>
<evidence type="ECO:0000256" key="2">
    <source>
        <dbReference type="PROSITE-ProRule" id="PRU00176"/>
    </source>
</evidence>
<dbReference type="InterPro" id="IPR035979">
    <property type="entry name" value="RBD_domain_sf"/>
</dbReference>
<dbReference type="EMBL" id="VUJU01001159">
    <property type="protein sequence ID" value="KAF0766572.1"/>
    <property type="molecule type" value="Genomic_DNA"/>
</dbReference>
<evidence type="ECO:0000256" key="1">
    <source>
        <dbReference type="ARBA" id="ARBA00022884"/>
    </source>
</evidence>
<protein>
    <submittedName>
        <fullName evidence="4">Heterogeneous nuclear ribonucleoproteins A2/B1-like</fullName>
    </submittedName>
</protein>
<dbReference type="Gene3D" id="3.30.70.330">
    <property type="match status" value="3"/>
</dbReference>
<sequence>KGEISRHLFIGALSQQTTNQSLREFFEQWGKVERAVVMRYPKSNRSRKFGFLTYSQSYMANLALSNLPHRIDDHNVDTKLDILRTERDKQNRLLYVFDLDKHTTSQSLKHFYEQWGEVESAVVKRDSQSNESRGFGFVTYSQLSMVHQAMSNLPHIIDGREVQTRIAHFPGKFNYLKRAFDEKKIYVTGLTNQSKAELFEYFGKFGKIKYLKTLIDKDTGEMNGIGFVEYDSKDSVDKALSIECHQIGGGILYAEKAFIRKIYDSRKQYSTEKSYSHYNLGINFQNNEWGGFYNKINAFYSFYPI</sequence>
<feature type="domain" description="RRM" evidence="3">
    <location>
        <begin position="6"/>
        <end position="87"/>
    </location>
</feature>
<feature type="non-terminal residue" evidence="4">
    <location>
        <position position="1"/>
    </location>
</feature>